<dbReference type="AlphaFoldDB" id="A0A0K8RJU6"/>
<feature type="compositionally biased region" description="Basic and acidic residues" evidence="1">
    <location>
        <begin position="83"/>
        <end position="97"/>
    </location>
</feature>
<name>A0A0K8RJU6_IXORI</name>
<proteinExistence type="evidence at transcript level"/>
<feature type="region of interest" description="Disordered" evidence="1">
    <location>
        <begin position="81"/>
        <end position="105"/>
    </location>
</feature>
<reference evidence="2" key="1">
    <citation type="submission" date="2012-12" db="EMBL/GenBank/DDBJ databases">
        <title>Identification and characterization of a phenylalanine ammonia-lyase gene family in Isatis indigotica Fort.</title>
        <authorList>
            <person name="Liu Q."/>
            <person name="Chen J."/>
            <person name="Zhou X."/>
            <person name="Di P."/>
            <person name="Xiao Y."/>
            <person name="Xuan H."/>
            <person name="Zhang L."/>
            <person name="Chen W."/>
        </authorList>
    </citation>
    <scope>NUCLEOTIDE SEQUENCE</scope>
    <source>
        <tissue evidence="2">Salivary gland</tissue>
    </source>
</reference>
<dbReference type="Gene3D" id="1.10.287.1490">
    <property type="match status" value="1"/>
</dbReference>
<dbReference type="EMBL" id="GADI01002670">
    <property type="protein sequence ID" value="JAA71138.1"/>
    <property type="molecule type" value="mRNA"/>
</dbReference>
<accession>A0A0K8RJU6</accession>
<protein>
    <submittedName>
        <fullName evidence="2">Putative m protein</fullName>
    </submittedName>
</protein>
<evidence type="ECO:0000313" key="2">
    <source>
        <dbReference type="EMBL" id="JAA71138.1"/>
    </source>
</evidence>
<sequence>MEEITRDLASRRAAAEAQIAELIQQLQDKEQDVSTLREQLSTAVQKADSVITSLQQSLEASAQTSSRLQTELMDLRSSLETMTAEKDSVDKQLKEVENGLTKGSR</sequence>
<evidence type="ECO:0000256" key="1">
    <source>
        <dbReference type="SAM" id="MobiDB-lite"/>
    </source>
</evidence>
<organism evidence="2">
    <name type="scientific">Ixodes ricinus</name>
    <name type="common">Common tick</name>
    <name type="synonym">Acarus ricinus</name>
    <dbReference type="NCBI Taxonomy" id="34613"/>
    <lineage>
        <taxon>Eukaryota</taxon>
        <taxon>Metazoa</taxon>
        <taxon>Ecdysozoa</taxon>
        <taxon>Arthropoda</taxon>
        <taxon>Chelicerata</taxon>
        <taxon>Arachnida</taxon>
        <taxon>Acari</taxon>
        <taxon>Parasitiformes</taxon>
        <taxon>Ixodida</taxon>
        <taxon>Ixodoidea</taxon>
        <taxon>Ixodidae</taxon>
        <taxon>Ixodinae</taxon>
        <taxon>Ixodes</taxon>
    </lineage>
</organism>